<evidence type="ECO:0000313" key="7">
    <source>
        <dbReference type="EMBL" id="PGH13994.1"/>
    </source>
</evidence>
<dbReference type="PROSITE" id="PS00463">
    <property type="entry name" value="ZN2_CY6_FUNGAL_1"/>
    <property type="match status" value="1"/>
</dbReference>
<evidence type="ECO:0000313" key="8">
    <source>
        <dbReference type="Proteomes" id="UP000224634"/>
    </source>
</evidence>
<feature type="compositionally biased region" description="Low complexity" evidence="5">
    <location>
        <begin position="72"/>
        <end position="91"/>
    </location>
</feature>
<feature type="region of interest" description="Disordered" evidence="5">
    <location>
        <begin position="324"/>
        <end position="351"/>
    </location>
</feature>
<dbReference type="GO" id="GO:0003677">
    <property type="term" value="F:DNA binding"/>
    <property type="evidence" value="ECO:0007669"/>
    <property type="project" value="UniProtKB-KW"/>
</dbReference>
<protein>
    <recommendedName>
        <fullName evidence="6">Zn(2)-C6 fungal-type domain-containing protein</fullName>
    </recommendedName>
</protein>
<gene>
    <name evidence="7" type="ORF">AJ80_06134</name>
</gene>
<dbReference type="EMBL" id="PDNA01000098">
    <property type="protein sequence ID" value="PGH13994.1"/>
    <property type="molecule type" value="Genomic_DNA"/>
</dbReference>
<dbReference type="AlphaFoldDB" id="A0A2B7XQE7"/>
<accession>A0A2B7XQE7</accession>
<dbReference type="Pfam" id="PF00172">
    <property type="entry name" value="Zn_clus"/>
    <property type="match status" value="1"/>
</dbReference>
<feature type="compositionally biased region" description="Polar residues" evidence="5">
    <location>
        <begin position="170"/>
        <end position="191"/>
    </location>
</feature>
<dbReference type="CDD" id="cd00067">
    <property type="entry name" value="GAL4"/>
    <property type="match status" value="1"/>
</dbReference>
<feature type="region of interest" description="Disordered" evidence="5">
    <location>
        <begin position="254"/>
        <end position="275"/>
    </location>
</feature>
<dbReference type="Proteomes" id="UP000224634">
    <property type="component" value="Unassembled WGS sequence"/>
</dbReference>
<dbReference type="OrthoDB" id="4150019at2759"/>
<evidence type="ECO:0000256" key="2">
    <source>
        <dbReference type="ARBA" id="ARBA00023125"/>
    </source>
</evidence>
<reference evidence="7 8" key="1">
    <citation type="submission" date="2017-10" db="EMBL/GenBank/DDBJ databases">
        <title>Comparative genomics in systemic dimorphic fungi from Ajellomycetaceae.</title>
        <authorList>
            <person name="Munoz J.F."/>
            <person name="Mcewen J.G."/>
            <person name="Clay O.K."/>
            <person name="Cuomo C.A."/>
        </authorList>
    </citation>
    <scope>NUCLEOTIDE SEQUENCE [LARGE SCALE GENOMIC DNA]</scope>
    <source>
        <strain evidence="7 8">UAMH7299</strain>
    </source>
</reference>
<evidence type="ECO:0000256" key="5">
    <source>
        <dbReference type="SAM" id="MobiDB-lite"/>
    </source>
</evidence>
<evidence type="ECO:0000259" key="6">
    <source>
        <dbReference type="PROSITE" id="PS50048"/>
    </source>
</evidence>
<dbReference type="InterPro" id="IPR036864">
    <property type="entry name" value="Zn2-C6_fun-type_DNA-bd_sf"/>
</dbReference>
<organism evidence="7 8">
    <name type="scientific">Polytolypa hystricis (strain UAMH7299)</name>
    <dbReference type="NCBI Taxonomy" id="1447883"/>
    <lineage>
        <taxon>Eukaryota</taxon>
        <taxon>Fungi</taxon>
        <taxon>Dikarya</taxon>
        <taxon>Ascomycota</taxon>
        <taxon>Pezizomycotina</taxon>
        <taxon>Eurotiomycetes</taxon>
        <taxon>Eurotiomycetidae</taxon>
        <taxon>Onygenales</taxon>
        <taxon>Onygenales incertae sedis</taxon>
        <taxon>Polytolypa</taxon>
    </lineage>
</organism>
<keyword evidence="8" id="KW-1185">Reference proteome</keyword>
<keyword evidence="2" id="KW-0238">DNA-binding</keyword>
<comment type="caution">
    <text evidence="7">The sequence shown here is derived from an EMBL/GenBank/DDBJ whole genome shotgun (WGS) entry which is preliminary data.</text>
</comment>
<sequence length="351" mass="37945">MENPAGSAADKKRNKLGYHRTSVACVHCRRRKIRCLVAEDGQRCENCIRLKKECNFFPVDQQPPVEKRTRTGSKTATTPTETSIPSSTGSGHMLNRKDSYFQYQPVPLSSSQEISPFDPGAFVGNPISTFSQDSLVPPEYNVVQPLNPSVPWDDPYFAQQVPGGIVKGQVPNQPASHWAQSSSPVAATPTTPGVLPPANTSSPYAPAPDGTAWNMHSARSMSLATPGDPSSYPSQYQAQPVPEFKRRMTAPVDTYSHPNINPVVPQLPSSPSGVSYGTQTPTVPYSGWNALSSYPVVTTNPSQTLMNSGTEALSGWYAPDTAHFDQMRQEGPILDSQGQPLNPPGAMHNPD</sequence>
<dbReference type="PANTHER" id="PTHR31668">
    <property type="entry name" value="GLUCOSE TRANSPORT TRANSCRIPTION REGULATOR RGT1-RELATED-RELATED"/>
    <property type="match status" value="1"/>
</dbReference>
<dbReference type="PROSITE" id="PS50048">
    <property type="entry name" value="ZN2_CY6_FUNGAL_2"/>
    <property type="match status" value="1"/>
</dbReference>
<dbReference type="SUPFAM" id="SSF57701">
    <property type="entry name" value="Zn2/Cys6 DNA-binding domain"/>
    <property type="match status" value="1"/>
</dbReference>
<name>A0A2B7XQE7_POLH7</name>
<evidence type="ECO:0000256" key="4">
    <source>
        <dbReference type="ARBA" id="ARBA00023242"/>
    </source>
</evidence>
<keyword evidence="3" id="KW-0804">Transcription</keyword>
<proteinExistence type="predicted"/>
<dbReference type="GO" id="GO:0000981">
    <property type="term" value="F:DNA-binding transcription factor activity, RNA polymerase II-specific"/>
    <property type="evidence" value="ECO:0007669"/>
    <property type="project" value="InterPro"/>
</dbReference>
<evidence type="ECO:0000256" key="3">
    <source>
        <dbReference type="ARBA" id="ARBA00023163"/>
    </source>
</evidence>
<dbReference type="InterPro" id="IPR050797">
    <property type="entry name" value="Carb_Metab_Trans_Reg"/>
</dbReference>
<feature type="region of interest" description="Disordered" evidence="5">
    <location>
        <begin position="167"/>
        <end position="211"/>
    </location>
</feature>
<feature type="domain" description="Zn(2)-C6 fungal-type" evidence="6">
    <location>
        <begin position="24"/>
        <end position="56"/>
    </location>
</feature>
<evidence type="ECO:0000256" key="1">
    <source>
        <dbReference type="ARBA" id="ARBA00023015"/>
    </source>
</evidence>
<feature type="region of interest" description="Disordered" evidence="5">
    <location>
        <begin position="62"/>
        <end position="95"/>
    </location>
</feature>
<dbReference type="InterPro" id="IPR001138">
    <property type="entry name" value="Zn2Cys6_DnaBD"/>
</dbReference>
<dbReference type="SMART" id="SM00066">
    <property type="entry name" value="GAL4"/>
    <property type="match status" value="1"/>
</dbReference>
<dbReference type="STRING" id="1447883.A0A2B7XQE7"/>
<dbReference type="GO" id="GO:0008270">
    <property type="term" value="F:zinc ion binding"/>
    <property type="evidence" value="ECO:0007669"/>
    <property type="project" value="InterPro"/>
</dbReference>
<keyword evidence="4" id="KW-0539">Nucleus</keyword>
<dbReference type="Gene3D" id="4.10.240.10">
    <property type="entry name" value="Zn(2)-C6 fungal-type DNA-binding domain"/>
    <property type="match status" value="1"/>
</dbReference>
<keyword evidence="1" id="KW-0805">Transcription regulation</keyword>